<evidence type="ECO:0000313" key="12">
    <source>
        <dbReference type="Proteomes" id="UP000174145"/>
    </source>
</evidence>
<dbReference type="SUPFAM" id="SSF55869">
    <property type="entry name" value="DNA topoisomerase I domain"/>
    <property type="match status" value="1"/>
</dbReference>
<evidence type="ECO:0000256" key="8">
    <source>
        <dbReference type="PROSITE-ProRule" id="PRU01382"/>
    </source>
</evidence>
<organism evidence="11 12">
    <name type="scientific">Alphaentomopoxvirus acuprea</name>
    <dbReference type="NCBI Taxonomy" id="62099"/>
    <lineage>
        <taxon>Viruses</taxon>
        <taxon>Varidnaviria</taxon>
        <taxon>Bamfordvirae</taxon>
        <taxon>Nucleocytoviricota</taxon>
        <taxon>Pokkesviricetes</taxon>
        <taxon>Chitovirales</taxon>
        <taxon>Poxviridae</taxon>
        <taxon>Entomopoxvirinae</taxon>
        <taxon>Alphaentomopoxvirus</taxon>
    </lineage>
</organism>
<dbReference type="SUPFAM" id="SSF56349">
    <property type="entry name" value="DNA breaking-rejoining enzymes"/>
    <property type="match status" value="1"/>
</dbReference>
<dbReference type="RefSeq" id="YP_009001625.1">
    <property type="nucleotide sequence ID" value="NC_023426.1"/>
</dbReference>
<dbReference type="InterPro" id="IPR011010">
    <property type="entry name" value="DNA_brk_join_enz"/>
</dbReference>
<dbReference type="GO" id="GO:0003677">
    <property type="term" value="F:DNA binding"/>
    <property type="evidence" value="ECO:0007669"/>
    <property type="project" value="UniProtKB-UniRule"/>
</dbReference>
<evidence type="ECO:0000256" key="7">
    <source>
        <dbReference type="ARBA" id="ARBA00023235"/>
    </source>
</evidence>
<keyword evidence="5 8" id="KW-0799">Topoisomerase</keyword>
<name>W6JIX1_9POXV</name>
<keyword evidence="7 8" id="KW-0413">Isomerase</keyword>
<accession>W6JIX1</accession>
<evidence type="ECO:0000256" key="2">
    <source>
        <dbReference type="ARBA" id="ARBA00006645"/>
    </source>
</evidence>
<dbReference type="GeneID" id="18263581"/>
<evidence type="ECO:0000256" key="4">
    <source>
        <dbReference type="ARBA" id="ARBA00022921"/>
    </source>
</evidence>
<evidence type="ECO:0000313" key="11">
    <source>
        <dbReference type="EMBL" id="BAO49512.1"/>
    </source>
</evidence>
<protein>
    <recommendedName>
        <fullName evidence="3">DNA topoisomerase</fullName>
        <ecNumber evidence="3">5.6.2.1</ecNumber>
    </recommendedName>
</protein>
<dbReference type="InterPro" id="IPR035447">
    <property type="entry name" value="DNA_topo_I_N_sf"/>
</dbReference>
<dbReference type="InterPro" id="IPR013500">
    <property type="entry name" value="TopoI_cat_euk"/>
</dbReference>
<dbReference type="EC" id="5.6.2.1" evidence="3"/>
<evidence type="ECO:0000256" key="1">
    <source>
        <dbReference type="ARBA" id="ARBA00000213"/>
    </source>
</evidence>
<dbReference type="PROSITE" id="PS52038">
    <property type="entry name" value="TOPO_IB_2"/>
    <property type="match status" value="1"/>
</dbReference>
<dbReference type="GO" id="GO:0006265">
    <property type="term" value="P:DNA topological change"/>
    <property type="evidence" value="ECO:0007669"/>
    <property type="project" value="UniProtKB-UniRule"/>
</dbReference>
<dbReference type="OrthoDB" id="5271at10239"/>
<dbReference type="Gene3D" id="3.90.15.10">
    <property type="entry name" value="Topoisomerase I, Chain A, domain 3"/>
    <property type="match status" value="1"/>
</dbReference>
<feature type="domain" description="DNA topoisomerase I N-terminal viral" evidence="10">
    <location>
        <begin position="13"/>
        <end position="63"/>
    </location>
</feature>
<keyword evidence="12" id="KW-1185">Reference proteome</keyword>
<evidence type="ECO:0000256" key="5">
    <source>
        <dbReference type="ARBA" id="ARBA00023029"/>
    </source>
</evidence>
<sequence>MRKKYYKVYKYIAGKLYDSNDKLVTKKELYNIINKYKVPSHLHDVTLVANNISEADNGIIYIGLDSKNKKQYIYGINFIKRRKAYKINIFLNVEKKIPSIEKFIKHELHNLEYNKPITETNLFAIILVMEMNFFIRTGKKKYLNDNETIGLMTLQKKNFKVCDDNIIITFKGKLGQLQEFSIDKSGHKLLYNIIKILYENTNDFIFKDSNGNIFTESKLYSMMKKYKITLKDIRTYGVNKILIRELWKEIQSMNEDDILDLRKKHIKKLMSNIINRTASIIGHTPAISKKSYIVDELRNLIDISVISKSKELNFDKFYNYILNKLKNEVNKIDN</sequence>
<comment type="catalytic activity">
    <reaction evidence="1 8">
        <text>ATP-independent breakage of single-stranded DNA, followed by passage and rejoining.</text>
        <dbReference type="EC" id="5.6.2.1"/>
    </reaction>
</comment>
<dbReference type="Pfam" id="PF01028">
    <property type="entry name" value="Topoisom_I"/>
    <property type="match status" value="1"/>
</dbReference>
<dbReference type="InterPro" id="IPR015346">
    <property type="entry name" value="TopoI_N_vir"/>
</dbReference>
<evidence type="ECO:0000256" key="3">
    <source>
        <dbReference type="ARBA" id="ARBA00012891"/>
    </source>
</evidence>
<feature type="active site" description="O-(3'-phospho-DNA)-tyrosine intermediate" evidence="8">
    <location>
        <position position="292"/>
    </location>
</feature>
<keyword evidence="6 8" id="KW-0238">DNA-binding</keyword>
<dbReference type="KEGG" id="vg:18263581"/>
<dbReference type="PRINTS" id="PR00416">
    <property type="entry name" value="EUTPISMRASEI"/>
</dbReference>
<dbReference type="EMBL" id="AP013055">
    <property type="protein sequence ID" value="BAO49512.1"/>
    <property type="molecule type" value="Genomic_DNA"/>
</dbReference>
<dbReference type="Pfam" id="PF09266">
    <property type="entry name" value="VirDNA-topo-I_N"/>
    <property type="match status" value="1"/>
</dbReference>
<dbReference type="InterPro" id="IPR014711">
    <property type="entry name" value="TopoI_cat_a-hlx-sub_euk"/>
</dbReference>
<feature type="domain" description="DNA topoisomerase I catalytic core eukaryotic-type" evidence="9">
    <location>
        <begin position="88"/>
        <end position="290"/>
    </location>
</feature>
<evidence type="ECO:0000256" key="6">
    <source>
        <dbReference type="ARBA" id="ARBA00023125"/>
    </source>
</evidence>
<reference evidence="11 12" key="1">
    <citation type="journal article" date="2014" name="Virology">
        <title>The complete genome sequence of the Alphaentomopoxvirus Anomala cuprea entomopoxvirus, including its terminal hairpin loop sequences, suggests a potentially unique mode of apoptosis inhibition and mode of DNA replication.</title>
        <authorList>
            <person name="Mitsuhashi W."/>
            <person name="Miyamoto K."/>
            <person name="Wada S."/>
        </authorList>
    </citation>
    <scope>NUCLEOTIDE SEQUENCE [LARGE SCALE GENOMIC DNA]</scope>
    <source>
        <strain evidence="11">CV6M</strain>
    </source>
</reference>
<dbReference type="Proteomes" id="UP000174145">
    <property type="component" value="Segment"/>
</dbReference>
<comment type="similarity">
    <text evidence="2 8">Belongs to the type IB topoisomerase family.</text>
</comment>
<evidence type="ECO:0000259" key="9">
    <source>
        <dbReference type="Pfam" id="PF01028"/>
    </source>
</evidence>
<keyword evidence="4" id="KW-0426">Late protein</keyword>
<dbReference type="Gene3D" id="3.30.66.10">
    <property type="entry name" value="DNA topoisomerase I domain"/>
    <property type="match status" value="1"/>
</dbReference>
<evidence type="ECO:0000259" key="10">
    <source>
        <dbReference type="Pfam" id="PF09266"/>
    </source>
</evidence>
<dbReference type="InterPro" id="IPR001631">
    <property type="entry name" value="TopoI"/>
</dbReference>
<proteinExistence type="inferred from homology"/>
<dbReference type="GO" id="GO:0003917">
    <property type="term" value="F:DNA topoisomerase type I (single strand cut, ATP-independent) activity"/>
    <property type="evidence" value="ECO:0007669"/>
    <property type="project" value="UniProtKB-UniRule"/>
</dbReference>